<dbReference type="Gene3D" id="3.40.366.10">
    <property type="entry name" value="Malonyl-Coenzyme A Acyl Carrier Protein, domain 2"/>
    <property type="match status" value="1"/>
</dbReference>
<dbReference type="SUPFAM" id="SSF56214">
    <property type="entry name" value="4'-phosphopantetheinyl transferase"/>
    <property type="match status" value="2"/>
</dbReference>
<dbReference type="Gene3D" id="3.30.70.250">
    <property type="entry name" value="Malonyl-CoA ACP transacylase, ACP-binding"/>
    <property type="match status" value="1"/>
</dbReference>
<dbReference type="PANTHER" id="PTHR43074">
    <property type="entry name" value="OMEGA-3 POLYUNSATURATED FATTY ACID SYNTHASE PFAB-RELATED"/>
    <property type="match status" value="1"/>
</dbReference>
<dbReference type="GO" id="GO:0006633">
    <property type="term" value="P:fatty acid biosynthetic process"/>
    <property type="evidence" value="ECO:0007669"/>
    <property type="project" value="InterPro"/>
</dbReference>
<dbReference type="CDD" id="cd00833">
    <property type="entry name" value="PKS"/>
    <property type="match status" value="1"/>
</dbReference>
<dbReference type="SMART" id="SM00827">
    <property type="entry name" value="PKS_AT"/>
    <property type="match status" value="1"/>
</dbReference>
<dbReference type="InterPro" id="IPR014030">
    <property type="entry name" value="Ketoacyl_synth_N"/>
</dbReference>
<dbReference type="SUPFAM" id="SSF52151">
    <property type="entry name" value="FabD/lysophospholipase-like"/>
    <property type="match status" value="1"/>
</dbReference>
<dbReference type="GO" id="GO:0004315">
    <property type="term" value="F:3-oxoacyl-[acyl-carrier-protein] synthase activity"/>
    <property type="evidence" value="ECO:0007669"/>
    <property type="project" value="InterPro"/>
</dbReference>
<dbReference type="Pfam" id="PF14765">
    <property type="entry name" value="PS-DH"/>
    <property type="match status" value="1"/>
</dbReference>
<dbReference type="PROSITE" id="PS00606">
    <property type="entry name" value="KS3_1"/>
    <property type="match status" value="1"/>
</dbReference>
<keyword evidence="5" id="KW-0012">Acyltransferase</keyword>
<evidence type="ECO:0000256" key="3">
    <source>
        <dbReference type="ARBA" id="ARBA00022679"/>
    </source>
</evidence>
<dbReference type="OrthoDB" id="9778690at2"/>
<evidence type="ECO:0000313" key="5">
    <source>
        <dbReference type="EMBL" id="RVT54370.1"/>
    </source>
</evidence>
<keyword evidence="6" id="KW-1185">Reference proteome</keyword>
<dbReference type="Gene3D" id="3.10.129.110">
    <property type="entry name" value="Polyketide synthase dehydratase"/>
    <property type="match status" value="1"/>
</dbReference>
<name>A0A437K240_9BURK</name>
<dbReference type="Gene3D" id="3.30.70.3290">
    <property type="match status" value="1"/>
</dbReference>
<sequence length="1617" mass="172739">MSEATPVAIIGMACTFAQAPDLRTFWNNILAKVDAIGEPVPNWDAQRYLDAGRIKTQYGGYLKDLYRFDPRAFGIMPNSMDGGEPDQFLALKIAAEALADAGYLGPHADHTDTGVILGHSTYLHRGQVTVIQTDIVIDQTMALVEAAMPHLTAEQRAEMRAMLAKKVPPMNADTAPGLVPNVMTGRIANRLNLKGPNYLVDAACSSSLLAVGAAIDELRAGRSRMMLAGGVNASLPADVTTIFTQLGALSARGKVRPFEAGSDGTLLGEGLGVVVLKRLPDALADGDRVYGVIRGVGQSSDGRGTGLLAPSQDGETLAIRRTYAAAGVDPQSVGLVEAHGTGIPLGDRTEIASLKAAFGERSAPIGTKALGSVKSMISHCIPAAGVASLIKATLALHHRTLPPTLCDAVNPELGIEHTPFYVNTQTGPWMARLGEPRRAGVNAFGFGGTNSHAILEQAPPEARRPSRLTDWPAELCVFAADDDAGLVAALQTLRDGLIRNPLWRLAEVAAALAATAADGPHRLAIVAKDRAGLAKAIDQALKRLAEPATKASWTARGGVHYSRARESGQLAFLFPGEGSQYPEMFADLALCFEPIQQWLDFWHGLYDLPSGQTRTDIVFPSAEIDATRRRELEQRLHDMDVGSESVFIGGMAMHELLQALGVEADVMLGHSSGESAALGASGANPARTPAERAACIAKHYAVYERLLADDQIPTGALLAVGALPTDSVEAEISAVPEVVVAMDNCANQMVLYGPPARIAEVQQRLTTQGAICMPLPFDRGYHTPAFTAAAEAFGQYYKDVKLGRPRVPMYSCASAGRFPETPAAVRKLAAAQWSAKVRFRETILRMHDDGVRLFVEVGPSAKLTAFVNDILIDREFTALSTNVRRRNGVEQLLAVLGQLWVLGRGPVLSRLFEGRRIDAIDLAGSPPPPHGVLLDNTLPMIRLDEADRARLAALAAPLPPPLSATQGSASPAVASPDPVPAAGVEPVADAVGDDPRAAVMADYFALMRGFLDHQSTLVASRPEGVMARAGDAGDAGIAVLPSPSADAVSTHVRPGFTPLLDQIVAHDDRHVVARCRVSLSNDAFIRDHVMSGPVSESDPSLFGLSCVPFTVSLEVMAEACALLAGRVDVKVIENVRTFDWVALDNGALEFEVQAEVADAAAARYTARVVTARGPVLMADFLFEAEPTLGPVAPLPEPRASCLNAPYLYATGMFHGPVFQSMRWVRGWDHAGIDVELSDVTLDGFFAPGQRPQLVLNPVLLDAMGQLVACWLVQYVGTEFHAFPSTIQRLELYEPCPADRAGIVMQMRQRPVDPAATDLAAPRVWQFDCVDGDGRVLMRGDQLVNLFFRVPTAYHEVRTDPQQGWFGAPLAESGDVLLWDVPMMGEDFLAQSGAICLRILAHAVLSAPEREAWQTVTGPLRKRREWLFGRAAIKEAVRAWVQARTGHLLYPSDIVVGHDALGAPFVQGAWTGTLCAAPAVSLSHNARHCIAAVAPAGQRIGVDMEESGRLKDPALLSQALAPEELSLVQGLHGDDLEHRQLLLWCAKEAAAKSLGSGLQGRPWDWRVSPVDAGYDAAVVTHGGSQVGVQWLNESGRVVALAGDGVSVDVLDWNEESRT</sequence>
<dbReference type="InterPro" id="IPR014043">
    <property type="entry name" value="Acyl_transferase_dom"/>
</dbReference>
<dbReference type="Pfam" id="PF00109">
    <property type="entry name" value="ketoacyl-synt"/>
    <property type="match status" value="1"/>
</dbReference>
<gene>
    <name evidence="5" type="ORF">ENE75_05865</name>
</gene>
<evidence type="ECO:0000313" key="6">
    <source>
        <dbReference type="Proteomes" id="UP000288178"/>
    </source>
</evidence>
<reference evidence="5 6" key="1">
    <citation type="submission" date="2019-01" db="EMBL/GenBank/DDBJ databases">
        <authorList>
            <person name="Chen W.-M."/>
        </authorList>
    </citation>
    <scope>NUCLEOTIDE SEQUENCE [LARGE SCALE GENOMIC DNA]</scope>
    <source>
        <strain evidence="5 6">ICH-3</strain>
    </source>
</reference>
<dbReference type="InterPro" id="IPR001227">
    <property type="entry name" value="Ac_transferase_dom_sf"/>
</dbReference>
<keyword evidence="1" id="KW-0596">Phosphopantetheine</keyword>
<dbReference type="Gene3D" id="3.40.47.10">
    <property type="match status" value="1"/>
</dbReference>
<organism evidence="5 6">
    <name type="scientific">Rubrivivax albus</name>
    <dbReference type="NCBI Taxonomy" id="2499835"/>
    <lineage>
        <taxon>Bacteria</taxon>
        <taxon>Pseudomonadati</taxon>
        <taxon>Pseudomonadota</taxon>
        <taxon>Betaproteobacteria</taxon>
        <taxon>Burkholderiales</taxon>
        <taxon>Sphaerotilaceae</taxon>
        <taxon>Rubrivivax</taxon>
    </lineage>
</organism>
<dbReference type="InterPro" id="IPR032821">
    <property type="entry name" value="PKS_assoc"/>
</dbReference>
<feature type="domain" description="Ketosynthase family 3 (KS3)" evidence="4">
    <location>
        <begin position="4"/>
        <end position="457"/>
    </location>
</feature>
<dbReference type="InterPro" id="IPR049551">
    <property type="entry name" value="PKS_DH_C"/>
</dbReference>
<dbReference type="InterPro" id="IPR008278">
    <property type="entry name" value="4-PPantetheinyl_Trfase_dom"/>
</dbReference>
<protein>
    <submittedName>
        <fullName evidence="5">Acyltransferase domain-containing protein</fullName>
    </submittedName>
</protein>
<dbReference type="SUPFAM" id="SSF55048">
    <property type="entry name" value="Probable ACP-binding domain of malonyl-CoA ACP transacylase"/>
    <property type="match status" value="1"/>
</dbReference>
<dbReference type="Gene3D" id="3.90.470.20">
    <property type="entry name" value="4'-phosphopantetheinyl transferase domain"/>
    <property type="match status" value="2"/>
</dbReference>
<proteinExistence type="predicted"/>
<dbReference type="SMART" id="SM00825">
    <property type="entry name" value="PKS_KS"/>
    <property type="match status" value="1"/>
</dbReference>
<dbReference type="InterPro" id="IPR014031">
    <property type="entry name" value="Ketoacyl_synth_C"/>
</dbReference>
<keyword evidence="2" id="KW-0597">Phosphoprotein</keyword>
<dbReference type="RefSeq" id="WP_128196511.1">
    <property type="nucleotide sequence ID" value="NZ_SACT01000001.1"/>
</dbReference>
<evidence type="ECO:0000256" key="1">
    <source>
        <dbReference type="ARBA" id="ARBA00022450"/>
    </source>
</evidence>
<dbReference type="Pfam" id="PF16197">
    <property type="entry name" value="KAsynt_C_assoc"/>
    <property type="match status" value="1"/>
</dbReference>
<dbReference type="EMBL" id="SACT01000001">
    <property type="protein sequence ID" value="RVT54370.1"/>
    <property type="molecule type" value="Genomic_DNA"/>
</dbReference>
<dbReference type="Pfam" id="PF00698">
    <property type="entry name" value="Acyl_transf_1"/>
    <property type="match status" value="1"/>
</dbReference>
<dbReference type="PROSITE" id="PS52004">
    <property type="entry name" value="KS3_2"/>
    <property type="match status" value="1"/>
</dbReference>
<dbReference type="GO" id="GO:0008897">
    <property type="term" value="F:holo-[acyl-carrier-protein] synthase activity"/>
    <property type="evidence" value="ECO:0007669"/>
    <property type="project" value="InterPro"/>
</dbReference>
<evidence type="ECO:0000256" key="2">
    <source>
        <dbReference type="ARBA" id="ARBA00022553"/>
    </source>
</evidence>
<comment type="caution">
    <text evidence="5">The sequence shown here is derived from an EMBL/GenBank/DDBJ whole genome shotgun (WGS) entry which is preliminary data.</text>
</comment>
<dbReference type="Proteomes" id="UP000288178">
    <property type="component" value="Unassembled WGS sequence"/>
</dbReference>
<dbReference type="InterPro" id="IPR042104">
    <property type="entry name" value="PKS_dehydratase_sf"/>
</dbReference>
<dbReference type="Pfam" id="PF02801">
    <property type="entry name" value="Ketoacyl-synt_C"/>
    <property type="match status" value="1"/>
</dbReference>
<dbReference type="PANTHER" id="PTHR43074:SF1">
    <property type="entry name" value="BETA-KETOACYL SYNTHASE FAMILY PROTEIN-RELATED"/>
    <property type="match status" value="1"/>
</dbReference>
<dbReference type="InterPro" id="IPR016039">
    <property type="entry name" value="Thiolase-like"/>
</dbReference>
<keyword evidence="3 5" id="KW-0808">Transferase</keyword>
<dbReference type="InterPro" id="IPR020841">
    <property type="entry name" value="PKS_Beta-ketoAc_synthase_dom"/>
</dbReference>
<dbReference type="InterPro" id="IPR016036">
    <property type="entry name" value="Malonyl_transacylase_ACP-bd"/>
</dbReference>
<dbReference type="InterPro" id="IPR037143">
    <property type="entry name" value="4-PPantetheinyl_Trfase_dom_sf"/>
</dbReference>
<dbReference type="InterPro" id="IPR018201">
    <property type="entry name" value="Ketoacyl_synth_AS"/>
</dbReference>
<dbReference type="InterPro" id="IPR016035">
    <property type="entry name" value="Acyl_Trfase/lysoPLipase"/>
</dbReference>
<dbReference type="Pfam" id="PF01648">
    <property type="entry name" value="ACPS"/>
    <property type="match status" value="1"/>
</dbReference>
<dbReference type="InterPro" id="IPR052568">
    <property type="entry name" value="PKS-FAS_Synthase"/>
</dbReference>
<accession>A0A437K240</accession>
<dbReference type="SUPFAM" id="SSF53901">
    <property type="entry name" value="Thiolase-like"/>
    <property type="match status" value="1"/>
</dbReference>
<dbReference type="GO" id="GO:0000287">
    <property type="term" value="F:magnesium ion binding"/>
    <property type="evidence" value="ECO:0007669"/>
    <property type="project" value="InterPro"/>
</dbReference>
<evidence type="ECO:0000259" key="4">
    <source>
        <dbReference type="PROSITE" id="PS52004"/>
    </source>
</evidence>